<evidence type="ECO:0000313" key="4">
    <source>
        <dbReference type="Proteomes" id="UP000229730"/>
    </source>
</evidence>
<protein>
    <submittedName>
        <fullName evidence="3">Esterase</fullName>
    </submittedName>
</protein>
<dbReference type="InterPro" id="IPR029058">
    <property type="entry name" value="AB_hydrolase_fold"/>
</dbReference>
<accession>A0A2G4YMS3</accession>
<proteinExistence type="predicted"/>
<dbReference type="PANTHER" id="PTHR48081">
    <property type="entry name" value="AB HYDROLASE SUPERFAMILY PROTEIN C4A8.06C"/>
    <property type="match status" value="1"/>
</dbReference>
<reference evidence="3 4" key="1">
    <citation type="submission" date="2017-10" db="EMBL/GenBank/DDBJ databases">
        <title>Frigbacter circumglobatus gen. nov. sp. nov., isolated from sediment cultured in situ.</title>
        <authorList>
            <person name="Zhao Z."/>
        </authorList>
    </citation>
    <scope>NUCLEOTIDE SEQUENCE [LARGE SCALE GENOMIC DNA]</scope>
    <source>
        <strain evidence="3 4">ZYL</strain>
    </source>
</reference>
<dbReference type="InterPro" id="IPR049492">
    <property type="entry name" value="BD-FAE-like_dom"/>
</dbReference>
<dbReference type="InParanoid" id="A0A2G4YMS3"/>
<dbReference type="Pfam" id="PF20434">
    <property type="entry name" value="BD-FAE"/>
    <property type="match status" value="1"/>
</dbReference>
<dbReference type="Proteomes" id="UP000229730">
    <property type="component" value="Unassembled WGS sequence"/>
</dbReference>
<dbReference type="InterPro" id="IPR050300">
    <property type="entry name" value="GDXG_lipolytic_enzyme"/>
</dbReference>
<feature type="domain" description="BD-FAE-like" evidence="2">
    <location>
        <begin position="62"/>
        <end position="232"/>
    </location>
</feature>
<organism evidence="3 4">
    <name type="scientific">Paremcibacter congregatus</name>
    <dbReference type="NCBI Taxonomy" id="2043170"/>
    <lineage>
        <taxon>Bacteria</taxon>
        <taxon>Pseudomonadati</taxon>
        <taxon>Pseudomonadota</taxon>
        <taxon>Alphaproteobacteria</taxon>
        <taxon>Emcibacterales</taxon>
        <taxon>Emcibacteraceae</taxon>
        <taxon>Paremcibacter</taxon>
    </lineage>
</organism>
<keyword evidence="1" id="KW-0378">Hydrolase</keyword>
<evidence type="ECO:0000313" key="3">
    <source>
        <dbReference type="EMBL" id="PHZ83624.1"/>
    </source>
</evidence>
<evidence type="ECO:0000259" key="2">
    <source>
        <dbReference type="Pfam" id="PF20434"/>
    </source>
</evidence>
<name>A0A2G4YMS3_9PROT</name>
<evidence type="ECO:0000256" key="1">
    <source>
        <dbReference type="ARBA" id="ARBA00022801"/>
    </source>
</evidence>
<dbReference type="SUPFAM" id="SSF53474">
    <property type="entry name" value="alpha/beta-Hydrolases"/>
    <property type="match status" value="1"/>
</dbReference>
<dbReference type="OrthoDB" id="9771666at2"/>
<sequence>MTLYRGMDKETLNREYSPSSCVKDIMPYIQAYIDESAAAYDLLAEQCRSGVKYGPEDRSVVDIFTPNGSGPCPVHIFIHGGYWQELSVRESVFAAPNFVAHDIVFMALDYTLAPEASLTEIVEQVRRGVLWILENCAEYGGDKSNITLSGSSAGAHLVAEVLATDWNAQGYEECPIKGACEVSGVFDLTPLVHTYVNDPLQLTETEVQNLSPANHIPSHACPVVFAYGDNETSEFKRQTRDYYADWVKAGHPASFMELAGFNHFDVIMELGNKDSRLFQAVLDQIRA</sequence>
<comment type="caution">
    <text evidence="3">The sequence shown here is derived from an EMBL/GenBank/DDBJ whole genome shotgun (WGS) entry which is preliminary data.</text>
</comment>
<dbReference type="PANTHER" id="PTHR48081:SF33">
    <property type="entry name" value="KYNURENINE FORMAMIDASE"/>
    <property type="match status" value="1"/>
</dbReference>
<keyword evidence="4" id="KW-1185">Reference proteome</keyword>
<gene>
    <name evidence="3" type="ORF">CRD36_14670</name>
</gene>
<dbReference type="EMBL" id="PDEM01000031">
    <property type="protein sequence ID" value="PHZ83624.1"/>
    <property type="molecule type" value="Genomic_DNA"/>
</dbReference>
<dbReference type="Gene3D" id="3.40.50.1820">
    <property type="entry name" value="alpha/beta hydrolase"/>
    <property type="match status" value="1"/>
</dbReference>
<dbReference type="RefSeq" id="WP_099474590.1">
    <property type="nucleotide sequence ID" value="NZ_CP041025.1"/>
</dbReference>
<dbReference type="GO" id="GO:0004061">
    <property type="term" value="F:arylformamidase activity"/>
    <property type="evidence" value="ECO:0007669"/>
    <property type="project" value="TreeGrafter"/>
</dbReference>
<dbReference type="AlphaFoldDB" id="A0A2G4YMS3"/>